<gene>
    <name evidence="2" type="ORF">HINF_LOCUS51223</name>
    <name evidence="1" type="ORF">HINF_LOCUS54291</name>
</gene>
<sequence>MSKYNLPKILSSISSTELLASKHSTTQFQTIATDMQHNQYSIFNPQNTNIQASYALVQLQIPQQVNQIRLLQERIKYLSHCVGVVQDNLNIINKNNSKQMANIKQQRRKFK</sequence>
<evidence type="ECO:0000313" key="3">
    <source>
        <dbReference type="Proteomes" id="UP001642409"/>
    </source>
</evidence>
<comment type="caution">
    <text evidence="1">The sequence shown here is derived from an EMBL/GenBank/DDBJ whole genome shotgun (WGS) entry which is preliminary data.</text>
</comment>
<reference evidence="1" key="1">
    <citation type="submission" date="2023-06" db="EMBL/GenBank/DDBJ databases">
        <authorList>
            <person name="Kurt Z."/>
        </authorList>
    </citation>
    <scope>NUCLEOTIDE SEQUENCE</scope>
</reference>
<organism evidence="1">
    <name type="scientific">Hexamita inflata</name>
    <dbReference type="NCBI Taxonomy" id="28002"/>
    <lineage>
        <taxon>Eukaryota</taxon>
        <taxon>Metamonada</taxon>
        <taxon>Diplomonadida</taxon>
        <taxon>Hexamitidae</taxon>
        <taxon>Hexamitinae</taxon>
        <taxon>Hexamita</taxon>
    </lineage>
</organism>
<reference evidence="2 3" key="2">
    <citation type="submission" date="2024-07" db="EMBL/GenBank/DDBJ databases">
        <authorList>
            <person name="Akdeniz Z."/>
        </authorList>
    </citation>
    <scope>NUCLEOTIDE SEQUENCE [LARGE SCALE GENOMIC DNA]</scope>
</reference>
<accession>A0AA86QV66</accession>
<dbReference type="Proteomes" id="UP001642409">
    <property type="component" value="Unassembled WGS sequence"/>
</dbReference>
<dbReference type="EMBL" id="CAXDID020000249">
    <property type="protein sequence ID" value="CAL6064165.1"/>
    <property type="molecule type" value="Genomic_DNA"/>
</dbReference>
<protein>
    <submittedName>
        <fullName evidence="2">Hypothetical_protein</fullName>
    </submittedName>
</protein>
<keyword evidence="3" id="KW-1185">Reference proteome</keyword>
<name>A0AA86QV66_9EUKA</name>
<proteinExistence type="predicted"/>
<dbReference type="EMBL" id="CATOUU010001008">
    <property type="protein sequence ID" value="CAI9966646.1"/>
    <property type="molecule type" value="Genomic_DNA"/>
</dbReference>
<evidence type="ECO:0000313" key="2">
    <source>
        <dbReference type="EMBL" id="CAL6064165.1"/>
    </source>
</evidence>
<evidence type="ECO:0000313" key="1">
    <source>
        <dbReference type="EMBL" id="CAI9966646.1"/>
    </source>
</evidence>
<dbReference type="AlphaFoldDB" id="A0AA86QV66"/>